<evidence type="ECO:0000313" key="9">
    <source>
        <dbReference type="Proteomes" id="UP000600946"/>
    </source>
</evidence>
<evidence type="ECO:0000256" key="3">
    <source>
        <dbReference type="ARBA" id="ARBA00023015"/>
    </source>
</evidence>
<dbReference type="InterPro" id="IPR016032">
    <property type="entry name" value="Sig_transdc_resp-reg_C-effctor"/>
</dbReference>
<dbReference type="InterPro" id="IPR011990">
    <property type="entry name" value="TPR-like_helical_dom_sf"/>
</dbReference>
<dbReference type="GeneID" id="96291164"/>
<dbReference type="Proteomes" id="UP000600946">
    <property type="component" value="Unassembled WGS sequence"/>
</dbReference>
<evidence type="ECO:0000256" key="2">
    <source>
        <dbReference type="ARBA" id="ARBA00023012"/>
    </source>
</evidence>
<gene>
    <name evidence="8" type="ORF">GCM10010326_32000</name>
</gene>
<keyword evidence="2" id="KW-0902">Two-component regulatory system</keyword>
<dbReference type="PANTHER" id="PTHR35807">
    <property type="entry name" value="TRANSCRIPTIONAL REGULATOR REDD-RELATED"/>
    <property type="match status" value="1"/>
</dbReference>
<reference evidence="9" key="1">
    <citation type="journal article" date="2019" name="Int. J. Syst. Evol. Microbiol.">
        <title>The Global Catalogue of Microorganisms (GCM) 10K type strain sequencing project: providing services to taxonomists for standard genome sequencing and annotation.</title>
        <authorList>
            <consortium name="The Broad Institute Genomics Platform"/>
            <consortium name="The Broad Institute Genome Sequencing Center for Infectious Disease"/>
            <person name="Wu L."/>
            <person name="Ma J."/>
        </authorList>
    </citation>
    <scope>NUCLEOTIDE SEQUENCE [LARGE SCALE GENOMIC DNA]</scope>
    <source>
        <strain evidence="9">JCM 4594</strain>
    </source>
</reference>
<comment type="similarity">
    <text evidence="1">Belongs to the AfsR/DnrI/RedD regulatory family.</text>
</comment>
<dbReference type="InterPro" id="IPR005158">
    <property type="entry name" value="BTAD"/>
</dbReference>
<dbReference type="SUPFAM" id="SSF46894">
    <property type="entry name" value="C-terminal effector domain of the bipartite response regulators"/>
    <property type="match status" value="1"/>
</dbReference>
<dbReference type="EMBL" id="BMUU01000005">
    <property type="protein sequence ID" value="GGY35786.1"/>
    <property type="molecule type" value="Genomic_DNA"/>
</dbReference>
<dbReference type="CDD" id="cd15831">
    <property type="entry name" value="BTAD"/>
    <property type="match status" value="1"/>
</dbReference>
<dbReference type="Pfam" id="PF03704">
    <property type="entry name" value="BTAD"/>
    <property type="match status" value="1"/>
</dbReference>
<evidence type="ECO:0000256" key="4">
    <source>
        <dbReference type="ARBA" id="ARBA00023125"/>
    </source>
</evidence>
<dbReference type="InterPro" id="IPR051677">
    <property type="entry name" value="AfsR-DnrI-RedD_regulator"/>
</dbReference>
<evidence type="ECO:0000259" key="6">
    <source>
        <dbReference type="SMART" id="SM00862"/>
    </source>
</evidence>
<evidence type="ECO:0000259" key="7">
    <source>
        <dbReference type="SMART" id="SM01043"/>
    </source>
</evidence>
<feature type="domain" description="OmpR/PhoB-type" evidence="6">
    <location>
        <begin position="15"/>
        <end position="101"/>
    </location>
</feature>
<dbReference type="Gene3D" id="1.10.10.10">
    <property type="entry name" value="Winged helix-like DNA-binding domain superfamily/Winged helix DNA-binding domain"/>
    <property type="match status" value="1"/>
</dbReference>
<proteinExistence type="inferred from homology"/>
<dbReference type="SMART" id="SM00862">
    <property type="entry name" value="Trans_reg_C"/>
    <property type="match status" value="1"/>
</dbReference>
<dbReference type="InterPro" id="IPR036388">
    <property type="entry name" value="WH-like_DNA-bd_sf"/>
</dbReference>
<accession>A0ABQ3A5Z9</accession>
<dbReference type="RefSeq" id="WP_161251711.1">
    <property type="nucleotide sequence ID" value="NZ_BMUU01000005.1"/>
</dbReference>
<dbReference type="PANTHER" id="PTHR35807:SF1">
    <property type="entry name" value="TRANSCRIPTIONAL REGULATOR REDD"/>
    <property type="match status" value="1"/>
</dbReference>
<evidence type="ECO:0000313" key="8">
    <source>
        <dbReference type="EMBL" id="GGY35786.1"/>
    </source>
</evidence>
<keyword evidence="3" id="KW-0805">Transcription regulation</keyword>
<evidence type="ECO:0000256" key="5">
    <source>
        <dbReference type="ARBA" id="ARBA00023163"/>
    </source>
</evidence>
<evidence type="ECO:0008006" key="10">
    <source>
        <dbReference type="Google" id="ProtNLM"/>
    </source>
</evidence>
<evidence type="ECO:0000256" key="1">
    <source>
        <dbReference type="ARBA" id="ARBA00005820"/>
    </source>
</evidence>
<comment type="caution">
    <text evidence="8">The sequence shown here is derived from an EMBL/GenBank/DDBJ whole genome shotgun (WGS) entry which is preliminary data.</text>
</comment>
<keyword evidence="4" id="KW-0238">DNA-binding</keyword>
<name>A0ABQ3A5Z9_9ACTN</name>
<keyword evidence="9" id="KW-1185">Reference proteome</keyword>
<feature type="domain" description="Bacterial transcriptional activator" evidence="7">
    <location>
        <begin position="108"/>
        <end position="223"/>
    </location>
</feature>
<organism evidence="8 9">
    <name type="scientific">Streptomyces xanthochromogenes</name>
    <dbReference type="NCBI Taxonomy" id="67384"/>
    <lineage>
        <taxon>Bacteria</taxon>
        <taxon>Bacillati</taxon>
        <taxon>Actinomycetota</taxon>
        <taxon>Actinomycetes</taxon>
        <taxon>Kitasatosporales</taxon>
        <taxon>Streptomycetaceae</taxon>
        <taxon>Streptomyces</taxon>
    </lineage>
</organism>
<dbReference type="SMART" id="SM01043">
    <property type="entry name" value="BTAD"/>
    <property type="match status" value="1"/>
</dbReference>
<keyword evidence="5" id="KW-0804">Transcription</keyword>
<dbReference type="SUPFAM" id="SSF48452">
    <property type="entry name" value="TPR-like"/>
    <property type="match status" value="1"/>
</dbReference>
<protein>
    <recommendedName>
        <fullName evidence="10">OmpR/PhoB-type domain-containing protein</fullName>
    </recommendedName>
</protein>
<dbReference type="InterPro" id="IPR001867">
    <property type="entry name" value="OmpR/PhoB-type_DNA-bd"/>
</dbReference>
<sequence length="296" mass="31740">MDIKVLGPFSVRERGGTITSPWPQATQVLALLAAQAGGIVPTAHLIEELWPGLPPRHAEDLVEGHVRHLRSQMGAPAAPTGRAEVQPTDAALASVPGGYRLDSGDGAHDARAFQRAAGAGYRAMETEDFERAAGRLREALGLWGGKPYAGVRTGPHLRAHAARLEESWKRALDQWIAAGLQLGRCRELHADLLVLLSDFRPRQPLYEGLWAGLQLGGDPCRLLRNHQRLSRGSRIPMASASVHVCGHPKRSLAGNFAAEPAITGRPAGSHLFAWHSRPTGLPATGIGEWGALSYPS</sequence>
<dbReference type="Gene3D" id="1.25.40.10">
    <property type="entry name" value="Tetratricopeptide repeat domain"/>
    <property type="match status" value="1"/>
</dbReference>